<proteinExistence type="predicted"/>
<dbReference type="Gene3D" id="3.40.30.10">
    <property type="entry name" value="Glutaredoxin"/>
    <property type="match status" value="1"/>
</dbReference>
<feature type="domain" description="Thioredoxin" evidence="1">
    <location>
        <begin position="33"/>
        <end position="189"/>
    </location>
</feature>
<dbReference type="InterPro" id="IPR036249">
    <property type="entry name" value="Thioredoxin-like_sf"/>
</dbReference>
<organism evidence="2 3">
    <name type="scientific">Desulfobacula phenolica</name>
    <dbReference type="NCBI Taxonomy" id="90732"/>
    <lineage>
        <taxon>Bacteria</taxon>
        <taxon>Pseudomonadati</taxon>
        <taxon>Thermodesulfobacteriota</taxon>
        <taxon>Desulfobacteria</taxon>
        <taxon>Desulfobacterales</taxon>
        <taxon>Desulfobacteraceae</taxon>
        <taxon>Desulfobacula</taxon>
    </lineage>
</organism>
<dbReference type="RefSeq" id="WP_175530354.1">
    <property type="nucleotide sequence ID" value="NZ_FNLL01000007.1"/>
</dbReference>
<evidence type="ECO:0000259" key="1">
    <source>
        <dbReference type="PROSITE" id="PS51352"/>
    </source>
</evidence>
<dbReference type="SUPFAM" id="SSF52833">
    <property type="entry name" value="Thioredoxin-like"/>
    <property type="match status" value="1"/>
</dbReference>
<evidence type="ECO:0000313" key="2">
    <source>
        <dbReference type="EMBL" id="SDU36429.1"/>
    </source>
</evidence>
<dbReference type="Proteomes" id="UP000199608">
    <property type="component" value="Unassembled WGS sequence"/>
</dbReference>
<dbReference type="Pfam" id="PF00578">
    <property type="entry name" value="AhpC-TSA"/>
    <property type="match status" value="1"/>
</dbReference>
<dbReference type="EMBL" id="FNLL01000007">
    <property type="protein sequence ID" value="SDU36429.1"/>
    <property type="molecule type" value="Genomic_DNA"/>
</dbReference>
<keyword evidence="3" id="KW-1185">Reference proteome</keyword>
<sequence>MFMVCMKNQIGFFLIMVLFFTLHPQNVFCGTPPKQGENLPEMSLKAPVSKKDSAYLGIGEKPLFLIQDIDAAVIVLEIIGVYCPVCHKQRPHINRLFHRISKNADLSGKIKFLGISAGATPMEVAYYMKTSRVPYPVLPDEKFNAHKKLNQPLTPYTIVITKDGQIRYAHLGLIQDMDGLFATLKKLADKTPVIKK</sequence>
<dbReference type="AlphaFoldDB" id="A0A1H2HXE4"/>
<reference evidence="3" key="1">
    <citation type="submission" date="2016-10" db="EMBL/GenBank/DDBJ databases">
        <authorList>
            <person name="Varghese N."/>
            <person name="Submissions S."/>
        </authorList>
    </citation>
    <scope>NUCLEOTIDE SEQUENCE [LARGE SCALE GENOMIC DNA]</scope>
    <source>
        <strain evidence="3">DSM 3384</strain>
    </source>
</reference>
<dbReference type="InterPro" id="IPR013766">
    <property type="entry name" value="Thioredoxin_domain"/>
</dbReference>
<dbReference type="GO" id="GO:0016491">
    <property type="term" value="F:oxidoreductase activity"/>
    <property type="evidence" value="ECO:0007669"/>
    <property type="project" value="InterPro"/>
</dbReference>
<accession>A0A1H2HXE4</accession>
<dbReference type="CDD" id="cd02966">
    <property type="entry name" value="TlpA_like_family"/>
    <property type="match status" value="1"/>
</dbReference>
<name>A0A1H2HXE4_9BACT</name>
<protein>
    <submittedName>
        <fullName evidence="2">Thiol-disulfide isomerase or thioredoxin</fullName>
    </submittedName>
</protein>
<keyword evidence="2" id="KW-0413">Isomerase</keyword>
<dbReference type="GO" id="GO:0016853">
    <property type="term" value="F:isomerase activity"/>
    <property type="evidence" value="ECO:0007669"/>
    <property type="project" value="UniProtKB-KW"/>
</dbReference>
<dbReference type="PROSITE" id="PS51352">
    <property type="entry name" value="THIOREDOXIN_2"/>
    <property type="match status" value="1"/>
</dbReference>
<dbReference type="PANTHER" id="PTHR42852">
    <property type="entry name" value="THIOL:DISULFIDE INTERCHANGE PROTEIN DSBE"/>
    <property type="match status" value="1"/>
</dbReference>
<dbReference type="InterPro" id="IPR000866">
    <property type="entry name" value="AhpC/TSA"/>
</dbReference>
<evidence type="ECO:0000313" key="3">
    <source>
        <dbReference type="Proteomes" id="UP000199608"/>
    </source>
</evidence>
<dbReference type="PANTHER" id="PTHR42852:SF13">
    <property type="entry name" value="PROTEIN DIPZ"/>
    <property type="match status" value="1"/>
</dbReference>
<gene>
    <name evidence="2" type="ORF">SAMN04487931_10798</name>
</gene>
<dbReference type="InterPro" id="IPR050553">
    <property type="entry name" value="Thioredoxin_ResA/DsbE_sf"/>
</dbReference>
<dbReference type="GO" id="GO:0016209">
    <property type="term" value="F:antioxidant activity"/>
    <property type="evidence" value="ECO:0007669"/>
    <property type="project" value="InterPro"/>
</dbReference>